<dbReference type="PANTHER" id="PTHR30511">
    <property type="entry name" value="ALANINE RACEMASE"/>
    <property type="match status" value="1"/>
</dbReference>
<dbReference type="GO" id="GO:0008784">
    <property type="term" value="F:alanine racemase activity"/>
    <property type="evidence" value="ECO:0007669"/>
    <property type="project" value="UniProtKB-EC"/>
</dbReference>
<dbReference type="InterPro" id="IPR001608">
    <property type="entry name" value="Ala_racemase_N"/>
</dbReference>
<accession>A0ABY5V0T7</accession>
<dbReference type="Pfam" id="PF08245">
    <property type="entry name" value="Mur_ligase_M"/>
    <property type="match status" value="1"/>
</dbReference>
<dbReference type="GeneID" id="82890739"/>
<dbReference type="Pfam" id="PF01168">
    <property type="entry name" value="Ala_racemase_N"/>
    <property type="match status" value="1"/>
</dbReference>
<name>A0ABY5V0T7_9BACT</name>
<feature type="modified residue" description="N6-(pyridoxal phosphate)lysine" evidence="4">
    <location>
        <position position="462"/>
    </location>
</feature>
<dbReference type="Gene3D" id="2.40.37.10">
    <property type="entry name" value="Lyase, Ornithine Decarboxylase, Chain A, domain 1"/>
    <property type="match status" value="1"/>
</dbReference>
<dbReference type="SUPFAM" id="SSF51419">
    <property type="entry name" value="PLP-binding barrel"/>
    <property type="match status" value="1"/>
</dbReference>
<reference evidence="6" key="1">
    <citation type="journal article" date="2022" name="Cell">
        <title>Design, construction, and in vivo augmentation of a complex gut microbiome.</title>
        <authorList>
            <person name="Cheng A.G."/>
            <person name="Ho P.Y."/>
            <person name="Aranda-Diaz A."/>
            <person name="Jain S."/>
            <person name="Yu F.B."/>
            <person name="Meng X."/>
            <person name="Wang M."/>
            <person name="Iakiviak M."/>
            <person name="Nagashima K."/>
            <person name="Zhao A."/>
            <person name="Murugkar P."/>
            <person name="Patil A."/>
            <person name="Atabakhsh K."/>
            <person name="Weakley A."/>
            <person name="Yan J."/>
            <person name="Brumbaugh A.R."/>
            <person name="Higginbottom S."/>
            <person name="Dimas A."/>
            <person name="Shiver A.L."/>
            <person name="Deutschbauer A."/>
            <person name="Neff N."/>
            <person name="Sonnenburg J.L."/>
            <person name="Huang K.C."/>
            <person name="Fischbach M.A."/>
        </authorList>
    </citation>
    <scope>NUCLEOTIDE SEQUENCE</scope>
    <source>
        <strain evidence="6">AP11</strain>
    </source>
</reference>
<evidence type="ECO:0000313" key="6">
    <source>
        <dbReference type="EMBL" id="UWN57830.1"/>
    </source>
</evidence>
<dbReference type="EC" id="5.1.1.1" evidence="4"/>
<dbReference type="Gene3D" id="3.20.20.10">
    <property type="entry name" value="Alanine racemase"/>
    <property type="match status" value="1"/>
</dbReference>
<comment type="pathway">
    <text evidence="4">Amino-acid biosynthesis; D-alanine biosynthesis; D-alanine from L-alanine: step 1/1.</text>
</comment>
<dbReference type="SUPFAM" id="SSF63418">
    <property type="entry name" value="MurE/MurF N-terminal domain"/>
    <property type="match status" value="1"/>
</dbReference>
<dbReference type="PANTHER" id="PTHR30511:SF0">
    <property type="entry name" value="ALANINE RACEMASE, CATABOLIC-RELATED"/>
    <property type="match status" value="1"/>
</dbReference>
<dbReference type="CDD" id="cd00430">
    <property type="entry name" value="PLPDE_III_AR"/>
    <property type="match status" value="1"/>
</dbReference>
<evidence type="ECO:0000256" key="1">
    <source>
        <dbReference type="ARBA" id="ARBA00001933"/>
    </source>
</evidence>
<evidence type="ECO:0000256" key="2">
    <source>
        <dbReference type="ARBA" id="ARBA00022898"/>
    </source>
</evidence>
<dbReference type="InterPro" id="IPR000821">
    <property type="entry name" value="Ala_racemase"/>
</dbReference>
<dbReference type="SUPFAM" id="SSF50621">
    <property type="entry name" value="Alanine racemase C-terminal domain-like"/>
    <property type="match status" value="1"/>
</dbReference>
<proteinExistence type="inferred from homology"/>
<dbReference type="InterPro" id="IPR013221">
    <property type="entry name" value="Mur_ligase_cen"/>
</dbReference>
<dbReference type="RefSeq" id="WP_019244734.1">
    <property type="nucleotide sequence ID" value="NZ_CAPH01000003.1"/>
</dbReference>
<evidence type="ECO:0000256" key="3">
    <source>
        <dbReference type="ARBA" id="ARBA00023235"/>
    </source>
</evidence>
<dbReference type="InterPro" id="IPR036565">
    <property type="entry name" value="Mur-like_cat_sf"/>
</dbReference>
<feature type="domain" description="Alanine racemase C-terminal" evidence="5">
    <location>
        <begin position="666"/>
        <end position="791"/>
    </location>
</feature>
<dbReference type="SUPFAM" id="SSF53623">
    <property type="entry name" value="MurD-like peptide ligases, catalytic domain"/>
    <property type="match status" value="1"/>
</dbReference>
<evidence type="ECO:0000259" key="5">
    <source>
        <dbReference type="SMART" id="SM01005"/>
    </source>
</evidence>
<dbReference type="PRINTS" id="PR00992">
    <property type="entry name" value="ALARACEMASE"/>
</dbReference>
<dbReference type="HAMAP" id="MF_01201">
    <property type="entry name" value="Ala_racemase"/>
    <property type="match status" value="1"/>
</dbReference>
<dbReference type="Proteomes" id="UP001059295">
    <property type="component" value="Chromosome"/>
</dbReference>
<comment type="similarity">
    <text evidence="4">Belongs to the alanine racemase family.</text>
</comment>
<keyword evidence="7" id="KW-1185">Reference proteome</keyword>
<feature type="binding site" evidence="4">
    <location>
        <position position="560"/>
    </location>
    <ligand>
        <name>substrate</name>
    </ligand>
</feature>
<dbReference type="Gene3D" id="3.40.1390.10">
    <property type="entry name" value="MurE/MurF, N-terminal domain"/>
    <property type="match status" value="1"/>
</dbReference>
<dbReference type="InterPro" id="IPR036615">
    <property type="entry name" value="Mur_ligase_C_dom_sf"/>
</dbReference>
<organism evidence="6 7">
    <name type="scientific">Alistipes ihumii AP11</name>
    <dbReference type="NCBI Taxonomy" id="1211813"/>
    <lineage>
        <taxon>Bacteria</taxon>
        <taxon>Pseudomonadati</taxon>
        <taxon>Bacteroidota</taxon>
        <taxon>Bacteroidia</taxon>
        <taxon>Bacteroidales</taxon>
        <taxon>Rikenellaceae</taxon>
        <taxon>Alistipes</taxon>
    </lineage>
</organism>
<keyword evidence="2 4" id="KW-0663">Pyridoxal phosphate</keyword>
<keyword evidence="3 4" id="KW-0413">Isomerase</keyword>
<dbReference type="SMART" id="SM01005">
    <property type="entry name" value="Ala_racemase_C"/>
    <property type="match status" value="1"/>
</dbReference>
<dbReference type="NCBIfam" id="TIGR00492">
    <property type="entry name" value="alr"/>
    <property type="match status" value="1"/>
</dbReference>
<dbReference type="InterPro" id="IPR011079">
    <property type="entry name" value="Ala_racemase_C"/>
</dbReference>
<dbReference type="Gene3D" id="3.40.1190.10">
    <property type="entry name" value="Mur-like, catalytic domain"/>
    <property type="match status" value="1"/>
</dbReference>
<sequence>MKYRLKELASLCGGELLGTDATVMRVSTDSRTLSEPDGTLFVALRSARRDGNRYIAELYRRGVRAFLTDSPVDAKAYPLAGFVRCADSLEALQRLAADHRTSLKGTVVAITGSNGKTVVKEWIAQLCPPQIRLFRSPKSYNSQIGVALSLLMAEPDDRIVLIEAGISQRGEMARLERMIRPDLGIVTNIGDAHQENFDSPRQKADEKLTLFEHTPTIVYNAADPLLARLVPERYDDRKLIGVEPAERELDGLPFDDPASRANAALALALYGALGFDTEPIRKRLPRLQSVAMRLELKDGINGCKIVNDTYNSDINSLEIALQYLSATSGNRDKVLILSDIDQSGLPSDELYARVAELVRANGISELIGIGEEIFRHAALFDCRKEFYLSTDNFLKAGERARFVRKSILLKGGRRFRFERIGRVLENKIHTTVLEVDLDRMQHNLNYFRGLLRPGERMMAMVKAAGYGSGTFEVANLLERQGVDFLAVAFADEGVTLREAGITMPIVVLNADSDSFDLMLDYRLEPEIYSRSSLRSFTEAVRRHGAGRSPIHIKLDTGMHRLGFERADIEPLIDTLRETPEVYVRTVFTHLAGSDEVRHDDFTRSQIALFRELSDRIAAAFPELHILRHIDNSAGIERFPEAQFDMVRLGIGLYGIGFVHQENLLPVSTLRSRIVQIKEIPVGDTVGYGRHGVAKDRPVRTATVPIGYADGLNRRLSCGRWSFIVNGRKAPIFGNICMDTCMIDITGIDAREGDTVTIFGDGATVIEMAEALGTIPYEIMTSVSTRVKRVYTKE</sequence>
<dbReference type="SUPFAM" id="SSF53244">
    <property type="entry name" value="MurD-like peptide ligases, peptide-binding domain"/>
    <property type="match status" value="1"/>
</dbReference>
<dbReference type="InterPro" id="IPR035911">
    <property type="entry name" value="MurE/MurF_N"/>
</dbReference>
<dbReference type="InterPro" id="IPR009006">
    <property type="entry name" value="Ala_racemase/Decarboxylase_C"/>
</dbReference>
<evidence type="ECO:0000256" key="4">
    <source>
        <dbReference type="HAMAP-Rule" id="MF_01201"/>
    </source>
</evidence>
<dbReference type="Gene3D" id="3.90.190.20">
    <property type="entry name" value="Mur ligase, C-terminal domain"/>
    <property type="match status" value="1"/>
</dbReference>
<dbReference type="InterPro" id="IPR029066">
    <property type="entry name" value="PLP-binding_barrel"/>
</dbReference>
<dbReference type="Pfam" id="PF00842">
    <property type="entry name" value="Ala_racemase_C"/>
    <property type="match status" value="1"/>
</dbReference>
<comment type="catalytic activity">
    <reaction evidence="4">
        <text>L-alanine = D-alanine</text>
        <dbReference type="Rhea" id="RHEA:20249"/>
        <dbReference type="ChEBI" id="CHEBI:57416"/>
        <dbReference type="ChEBI" id="CHEBI:57972"/>
        <dbReference type="EC" id="5.1.1.1"/>
    </reaction>
</comment>
<comment type="function">
    <text evidence="4">Catalyzes the interconversion of L-alanine and D-alanine. May also act on other amino acids.</text>
</comment>
<protein>
    <recommendedName>
        <fullName evidence="4">Alanine racemase</fullName>
        <ecNumber evidence="4">5.1.1.1</ecNumber>
    </recommendedName>
</protein>
<feature type="active site" description="Proton acceptor; specific for L-alanine" evidence="4">
    <location>
        <position position="687"/>
    </location>
</feature>
<evidence type="ECO:0000313" key="7">
    <source>
        <dbReference type="Proteomes" id="UP001059295"/>
    </source>
</evidence>
<feature type="binding site" evidence="4">
    <location>
        <position position="737"/>
    </location>
    <ligand>
        <name>substrate</name>
    </ligand>
</feature>
<comment type="cofactor">
    <cofactor evidence="1 4">
        <name>pyridoxal 5'-phosphate</name>
        <dbReference type="ChEBI" id="CHEBI:597326"/>
    </cofactor>
</comment>
<dbReference type="EMBL" id="CP102294">
    <property type="protein sequence ID" value="UWN57830.1"/>
    <property type="molecule type" value="Genomic_DNA"/>
</dbReference>
<gene>
    <name evidence="6" type="primary">alr</name>
    <name evidence="6" type="ORF">NQ491_03355</name>
</gene>
<feature type="active site" description="Proton acceptor; specific for D-alanine" evidence="4">
    <location>
        <position position="462"/>
    </location>
</feature>